<comment type="caution">
    <text evidence="1">The sequence shown here is derived from an EMBL/GenBank/DDBJ whole genome shotgun (WGS) entry which is preliminary data.</text>
</comment>
<gene>
    <name evidence="1" type="ORF">LTR37_010345</name>
</gene>
<evidence type="ECO:0000313" key="2">
    <source>
        <dbReference type="Proteomes" id="UP001281147"/>
    </source>
</evidence>
<dbReference type="EMBL" id="JAUTXU010000085">
    <property type="protein sequence ID" value="KAK3710279.1"/>
    <property type="molecule type" value="Genomic_DNA"/>
</dbReference>
<evidence type="ECO:0000313" key="1">
    <source>
        <dbReference type="EMBL" id="KAK3710279.1"/>
    </source>
</evidence>
<name>A0ACC3N524_9PEZI</name>
<protein>
    <submittedName>
        <fullName evidence="1">Uncharacterized protein</fullName>
    </submittedName>
</protein>
<reference evidence="1" key="1">
    <citation type="submission" date="2023-07" db="EMBL/GenBank/DDBJ databases">
        <title>Black Yeasts Isolated from many extreme environments.</title>
        <authorList>
            <person name="Coleine C."/>
            <person name="Stajich J.E."/>
            <person name="Selbmann L."/>
        </authorList>
    </citation>
    <scope>NUCLEOTIDE SEQUENCE</scope>
    <source>
        <strain evidence="1">CCFEE 5714</strain>
    </source>
</reference>
<accession>A0ACC3N524</accession>
<sequence length="187" mass="21206">MTCRDVASELNWFMNEAALLNDERYRTCATWRNLPCKPSQARNVVMNVKVRSGSSPWTEGGAASLARALYQMLNHVVHNGPRLERHSQLPEHMRLQELMLNIDIGEYTSPPALGCNTFPDFNYALFQGGWTQISKTGFLMGYVGKTLLRSEGKVQMEVATEWQKVPSVPGYWRGYGFQWGVNNGFLL</sequence>
<dbReference type="Proteomes" id="UP001281147">
    <property type="component" value="Unassembled WGS sequence"/>
</dbReference>
<proteinExistence type="predicted"/>
<keyword evidence="2" id="KW-1185">Reference proteome</keyword>
<organism evidence="1 2">
    <name type="scientific">Vermiconidia calcicola</name>
    <dbReference type="NCBI Taxonomy" id="1690605"/>
    <lineage>
        <taxon>Eukaryota</taxon>
        <taxon>Fungi</taxon>
        <taxon>Dikarya</taxon>
        <taxon>Ascomycota</taxon>
        <taxon>Pezizomycotina</taxon>
        <taxon>Dothideomycetes</taxon>
        <taxon>Dothideomycetidae</taxon>
        <taxon>Mycosphaerellales</taxon>
        <taxon>Extremaceae</taxon>
        <taxon>Vermiconidia</taxon>
    </lineage>
</organism>